<dbReference type="Gene3D" id="2.40.420.20">
    <property type="match status" value="1"/>
</dbReference>
<organism evidence="1">
    <name type="scientific">mine drainage metagenome</name>
    <dbReference type="NCBI Taxonomy" id="410659"/>
    <lineage>
        <taxon>unclassified sequences</taxon>
        <taxon>metagenomes</taxon>
        <taxon>ecological metagenomes</taxon>
    </lineage>
</organism>
<dbReference type="InterPro" id="IPR006143">
    <property type="entry name" value="RND_pump_MFP"/>
</dbReference>
<dbReference type="EMBL" id="CABR01000106">
    <property type="protein sequence ID" value="CBI10792.1"/>
    <property type="molecule type" value="Genomic_DNA"/>
</dbReference>
<dbReference type="PANTHER" id="PTHR30469">
    <property type="entry name" value="MULTIDRUG RESISTANCE PROTEIN MDTA"/>
    <property type="match status" value="1"/>
</dbReference>
<proteinExistence type="predicted"/>
<dbReference type="NCBIfam" id="TIGR01730">
    <property type="entry name" value="RND_mfp"/>
    <property type="match status" value="1"/>
</dbReference>
<reference evidence="1" key="1">
    <citation type="submission" date="2009-10" db="EMBL/GenBank/DDBJ databases">
        <title>Diversity of trophic interactions inside an arsenic-rich microbial ecosystem.</title>
        <authorList>
            <person name="Bertin P.N."/>
            <person name="Heinrich-Salmeron A."/>
            <person name="Pelletier E."/>
            <person name="Goulhen-Chollet F."/>
            <person name="Arsene-Ploetze F."/>
            <person name="Gallien S."/>
            <person name="Calteau A."/>
            <person name="Vallenet D."/>
            <person name="Casiot C."/>
            <person name="Chane-Woon-Ming B."/>
            <person name="Giloteaux L."/>
            <person name="Barakat M."/>
            <person name="Bonnefoy V."/>
            <person name="Bruneel O."/>
            <person name="Chandler M."/>
            <person name="Cleiss J."/>
            <person name="Duran R."/>
            <person name="Elbaz-Poulichet F."/>
            <person name="Fonknechten N."/>
            <person name="Lauga B."/>
            <person name="Mornico D."/>
            <person name="Ortet P."/>
            <person name="Schaeffer C."/>
            <person name="Siguier P."/>
            <person name="Alexander Thil Smith A."/>
            <person name="Van Dorsselaer A."/>
            <person name="Weissenbach J."/>
            <person name="Medigue C."/>
            <person name="Le Paslier D."/>
        </authorList>
    </citation>
    <scope>NUCLEOTIDE SEQUENCE</scope>
</reference>
<dbReference type="AlphaFoldDB" id="E6QU70"/>
<dbReference type="Gene3D" id="2.40.30.170">
    <property type="match status" value="1"/>
</dbReference>
<comment type="caution">
    <text evidence="1">The sequence shown here is derived from an EMBL/GenBank/DDBJ whole genome shotgun (WGS) entry which is preliminary data.</text>
</comment>
<evidence type="ECO:0000313" key="1">
    <source>
        <dbReference type="EMBL" id="CBI10792.1"/>
    </source>
</evidence>
<protein>
    <submittedName>
        <fullName evidence="1">Putative Secretion protein HlyD</fullName>
    </submittedName>
</protein>
<sequence>MKLGRVVLVALLFSIQASADNDDAAAAGDVPVKVVRASVRTAVLQQQMMSENVTVYGQVTPSSRQVTVLSEPRAGQIAAMKVLVGQRVHKGQVLLTFANAPETDQAWRQAFIAANSAQSERSRMAQLLAQHLATAGQLAVADKTFADAKAQLEAQQQLGAGRHLSPLKAPCDGWVSAVNVAAGTRVTAGTQLLELSPDAATHITFAAEVVDSQRIQVGMPVKIISLVGADRSVSGRVERIAAAVTASTQQVGIGVTMPVGVFMSGERVKGILTLQRQLSWVVPRLAVLTDDAGAYLYQVKNGHAVRIAVRTGIENAENIAVDGPFLPGAPVVIVGNYELTPGMAVRMAPVSSGAL</sequence>
<dbReference type="GO" id="GO:0015562">
    <property type="term" value="F:efflux transmembrane transporter activity"/>
    <property type="evidence" value="ECO:0007669"/>
    <property type="project" value="TreeGrafter"/>
</dbReference>
<dbReference type="SUPFAM" id="SSF111369">
    <property type="entry name" value="HlyD-like secretion proteins"/>
    <property type="match status" value="1"/>
</dbReference>
<accession>E6QU70</accession>
<dbReference type="Gene3D" id="2.40.50.100">
    <property type="match status" value="1"/>
</dbReference>
<dbReference type="GO" id="GO:1990281">
    <property type="term" value="C:efflux pump complex"/>
    <property type="evidence" value="ECO:0007669"/>
    <property type="project" value="TreeGrafter"/>
</dbReference>
<name>E6QU70_9ZZZZ</name>
<gene>
    <name evidence="1" type="ORF">CARN7_1589</name>
</gene>